<dbReference type="PANTHER" id="PTHR41260:SF1">
    <property type="entry name" value="PROTEIN ECSC"/>
    <property type="match status" value="1"/>
</dbReference>
<name>A0A365UDK7_9RHOB</name>
<dbReference type="InterPro" id="IPR024787">
    <property type="entry name" value="EcsC"/>
</dbReference>
<dbReference type="PANTHER" id="PTHR41260">
    <property type="entry name" value="PROTEIN ECSC"/>
    <property type="match status" value="1"/>
</dbReference>
<reference evidence="1 2" key="1">
    <citation type="submission" date="2018-07" db="EMBL/GenBank/DDBJ databases">
        <title>Rhodosalinus sp. strain E84T genomic sequence and assembly.</title>
        <authorList>
            <person name="Liu Z.-W."/>
            <person name="Lu D.-C."/>
        </authorList>
    </citation>
    <scope>NUCLEOTIDE SEQUENCE [LARGE SCALE GENOMIC DNA]</scope>
    <source>
        <strain evidence="1 2">E84</strain>
    </source>
</reference>
<dbReference type="RefSeq" id="WP_113288224.1">
    <property type="nucleotide sequence ID" value="NZ_QNTQ01000004.1"/>
</dbReference>
<accession>A0A365UDK7</accession>
<sequence length="250" mass="26384">MTGTELLPARLSDELDVLAARLTSAEGTAIRMLNYFGGRAENLLERLPDWAKDELERGTERALGYAVEAAQVSRGSLPDQPAWVNTGLTTVLGAAGGAGGLPTALAELPVTTTVLFRAILGTAALHGFDPAEMEVRREGLTVFSAAGPLEHDDGANMGFLAARVTLTGATVRSVIARVAPRLSVVLGQKLAAQTVPVLGAAAGAATNYAYTRYYQEMAHVHFGLARLAREGGHDTVVLTEALRARLPRRD</sequence>
<proteinExistence type="predicted"/>
<dbReference type="EMBL" id="QNTQ01000004">
    <property type="protein sequence ID" value="RBI86674.1"/>
    <property type="molecule type" value="Genomic_DNA"/>
</dbReference>
<comment type="caution">
    <text evidence="1">The sequence shown here is derived from an EMBL/GenBank/DDBJ whole genome shotgun (WGS) entry which is preliminary data.</text>
</comment>
<evidence type="ECO:0000313" key="1">
    <source>
        <dbReference type="EMBL" id="RBI86674.1"/>
    </source>
</evidence>
<keyword evidence="2" id="KW-1185">Reference proteome</keyword>
<protein>
    <submittedName>
        <fullName evidence="1">Protein EcsC</fullName>
    </submittedName>
</protein>
<dbReference type="OrthoDB" id="7569638at2"/>
<dbReference type="Pfam" id="PF12787">
    <property type="entry name" value="EcsC"/>
    <property type="match status" value="1"/>
</dbReference>
<evidence type="ECO:0000313" key="2">
    <source>
        <dbReference type="Proteomes" id="UP000253370"/>
    </source>
</evidence>
<gene>
    <name evidence="1" type="ORF">DRV85_04385</name>
</gene>
<dbReference type="AlphaFoldDB" id="A0A365UDK7"/>
<organism evidence="1 2">
    <name type="scientific">Rhodosalinus halophilus</name>
    <dbReference type="NCBI Taxonomy" id="2259333"/>
    <lineage>
        <taxon>Bacteria</taxon>
        <taxon>Pseudomonadati</taxon>
        <taxon>Pseudomonadota</taxon>
        <taxon>Alphaproteobacteria</taxon>
        <taxon>Rhodobacterales</taxon>
        <taxon>Paracoccaceae</taxon>
        <taxon>Rhodosalinus</taxon>
    </lineage>
</organism>
<dbReference type="Proteomes" id="UP000253370">
    <property type="component" value="Unassembled WGS sequence"/>
</dbReference>